<evidence type="ECO:0000256" key="8">
    <source>
        <dbReference type="ARBA" id="ARBA00023170"/>
    </source>
</evidence>
<dbReference type="InterPro" id="IPR000531">
    <property type="entry name" value="Beta-barrel_TonB"/>
</dbReference>
<gene>
    <name evidence="15" type="ORF">GZH52_10455</name>
</gene>
<dbReference type="GO" id="GO:0044718">
    <property type="term" value="P:siderophore transmembrane transport"/>
    <property type="evidence" value="ECO:0007669"/>
    <property type="project" value="TreeGrafter"/>
</dbReference>
<name>A0A6B2KTB5_9NEIS</name>
<dbReference type="RefSeq" id="WP_163316413.1">
    <property type="nucleotide sequence ID" value="NZ_JAAGAA010000009.1"/>
</dbReference>
<dbReference type="InterPro" id="IPR037066">
    <property type="entry name" value="Plug_dom_sf"/>
</dbReference>
<feature type="signal peptide" evidence="12">
    <location>
        <begin position="1"/>
        <end position="20"/>
    </location>
</feature>
<comment type="similarity">
    <text evidence="2 10 11">Belongs to the TonB-dependent receptor family.</text>
</comment>
<dbReference type="NCBIfam" id="TIGR01778">
    <property type="entry name" value="TonB-copper"/>
    <property type="match status" value="1"/>
</dbReference>
<keyword evidence="12" id="KW-0732">Signal</keyword>
<evidence type="ECO:0000259" key="14">
    <source>
        <dbReference type="Pfam" id="PF07715"/>
    </source>
</evidence>
<proteinExistence type="inferred from homology"/>
<evidence type="ECO:0000256" key="7">
    <source>
        <dbReference type="ARBA" id="ARBA00023136"/>
    </source>
</evidence>
<dbReference type="Pfam" id="PF00593">
    <property type="entry name" value="TonB_dep_Rec_b-barrel"/>
    <property type="match status" value="1"/>
</dbReference>
<organism evidence="15 16">
    <name type="scientific">Crenobacter caeni</name>
    <dbReference type="NCBI Taxonomy" id="2705474"/>
    <lineage>
        <taxon>Bacteria</taxon>
        <taxon>Pseudomonadati</taxon>
        <taxon>Pseudomonadota</taxon>
        <taxon>Betaproteobacteria</taxon>
        <taxon>Neisseriales</taxon>
        <taxon>Neisseriaceae</taxon>
        <taxon>Crenobacter</taxon>
    </lineage>
</organism>
<evidence type="ECO:0000256" key="6">
    <source>
        <dbReference type="ARBA" id="ARBA00023077"/>
    </source>
</evidence>
<dbReference type="GO" id="GO:0015344">
    <property type="term" value="F:siderophore uptake transmembrane transporter activity"/>
    <property type="evidence" value="ECO:0007669"/>
    <property type="project" value="TreeGrafter"/>
</dbReference>
<evidence type="ECO:0000256" key="12">
    <source>
        <dbReference type="SAM" id="SignalP"/>
    </source>
</evidence>
<keyword evidence="5 10" id="KW-0812">Transmembrane</keyword>
<evidence type="ECO:0000256" key="9">
    <source>
        <dbReference type="ARBA" id="ARBA00023237"/>
    </source>
</evidence>
<dbReference type="Gene3D" id="2.40.170.20">
    <property type="entry name" value="TonB-dependent receptor, beta-barrel domain"/>
    <property type="match status" value="1"/>
</dbReference>
<dbReference type="InterPro" id="IPR010100">
    <property type="entry name" value="TonB-dep_Cu_rcpt"/>
</dbReference>
<keyword evidence="7 10" id="KW-0472">Membrane</keyword>
<dbReference type="Pfam" id="PF07715">
    <property type="entry name" value="Plug"/>
    <property type="match status" value="1"/>
</dbReference>
<dbReference type="Gene3D" id="2.170.130.10">
    <property type="entry name" value="TonB-dependent receptor, plug domain"/>
    <property type="match status" value="1"/>
</dbReference>
<comment type="subcellular location">
    <subcellularLocation>
        <location evidence="1 10">Cell outer membrane</location>
        <topology evidence="1 10">Multi-pass membrane protein</topology>
    </subcellularLocation>
</comment>
<keyword evidence="16" id="KW-1185">Reference proteome</keyword>
<feature type="chain" id="PRO_5025675492" evidence="12">
    <location>
        <begin position="21"/>
        <end position="654"/>
    </location>
</feature>
<dbReference type="PANTHER" id="PTHR30069">
    <property type="entry name" value="TONB-DEPENDENT OUTER MEMBRANE RECEPTOR"/>
    <property type="match status" value="1"/>
</dbReference>
<dbReference type="GO" id="GO:0009279">
    <property type="term" value="C:cell outer membrane"/>
    <property type="evidence" value="ECO:0007669"/>
    <property type="project" value="UniProtKB-SubCell"/>
</dbReference>
<evidence type="ECO:0000313" key="15">
    <source>
        <dbReference type="EMBL" id="NDV13207.1"/>
    </source>
</evidence>
<evidence type="ECO:0000256" key="4">
    <source>
        <dbReference type="ARBA" id="ARBA00022452"/>
    </source>
</evidence>
<reference evidence="15 16" key="1">
    <citation type="submission" date="2020-02" db="EMBL/GenBank/DDBJ databases">
        <authorList>
            <person name="Yang Z."/>
        </authorList>
    </citation>
    <scope>NUCLEOTIDE SEQUENCE [LARGE SCALE GENOMIC DNA]</scope>
    <source>
        <strain evidence="15 16">HX-7-9</strain>
    </source>
</reference>
<evidence type="ECO:0000313" key="16">
    <source>
        <dbReference type="Proteomes" id="UP000482578"/>
    </source>
</evidence>
<dbReference type="Proteomes" id="UP000482578">
    <property type="component" value="Unassembled WGS sequence"/>
</dbReference>
<keyword evidence="9 10" id="KW-0998">Cell outer membrane</keyword>
<dbReference type="PROSITE" id="PS52016">
    <property type="entry name" value="TONB_DEPENDENT_REC_3"/>
    <property type="match status" value="1"/>
</dbReference>
<feature type="domain" description="TonB-dependent receptor-like beta-barrel" evidence="13">
    <location>
        <begin position="199"/>
        <end position="614"/>
    </location>
</feature>
<evidence type="ECO:0000256" key="2">
    <source>
        <dbReference type="ARBA" id="ARBA00009810"/>
    </source>
</evidence>
<evidence type="ECO:0000256" key="3">
    <source>
        <dbReference type="ARBA" id="ARBA00022448"/>
    </source>
</evidence>
<dbReference type="InterPro" id="IPR036942">
    <property type="entry name" value="Beta-barrel_TonB_sf"/>
</dbReference>
<dbReference type="InterPro" id="IPR012910">
    <property type="entry name" value="Plug_dom"/>
</dbReference>
<accession>A0A6B2KTB5</accession>
<evidence type="ECO:0000256" key="11">
    <source>
        <dbReference type="RuleBase" id="RU003357"/>
    </source>
</evidence>
<keyword evidence="6 11" id="KW-0798">TonB box</keyword>
<evidence type="ECO:0000256" key="5">
    <source>
        <dbReference type="ARBA" id="ARBA00022692"/>
    </source>
</evidence>
<protein>
    <submittedName>
        <fullName evidence="15">TonB-dependent copper receptor</fullName>
    </submittedName>
</protein>
<keyword evidence="4 10" id="KW-1134">Transmembrane beta strand</keyword>
<keyword evidence="8 15" id="KW-0675">Receptor</keyword>
<comment type="caution">
    <text evidence="15">The sequence shown here is derived from an EMBL/GenBank/DDBJ whole genome shotgun (WGS) entry which is preliminary data.</text>
</comment>
<dbReference type="InterPro" id="IPR039426">
    <property type="entry name" value="TonB-dep_rcpt-like"/>
</dbReference>
<dbReference type="CDD" id="cd01347">
    <property type="entry name" value="ligand_gated_channel"/>
    <property type="match status" value="1"/>
</dbReference>
<evidence type="ECO:0000256" key="10">
    <source>
        <dbReference type="PROSITE-ProRule" id="PRU01360"/>
    </source>
</evidence>
<keyword evidence="3 10" id="KW-0813">Transport</keyword>
<dbReference type="SUPFAM" id="SSF56935">
    <property type="entry name" value="Porins"/>
    <property type="match status" value="1"/>
</dbReference>
<evidence type="ECO:0000259" key="13">
    <source>
        <dbReference type="Pfam" id="PF00593"/>
    </source>
</evidence>
<dbReference type="EMBL" id="JAAGAA010000009">
    <property type="protein sequence ID" value="NDV13207.1"/>
    <property type="molecule type" value="Genomic_DNA"/>
</dbReference>
<dbReference type="PANTHER" id="PTHR30069:SF49">
    <property type="entry name" value="OUTER MEMBRANE PROTEIN C"/>
    <property type="match status" value="1"/>
</dbReference>
<dbReference type="AlphaFoldDB" id="A0A6B2KTB5"/>
<sequence length="654" mass="69531">MSCRPLALLPLALALSSAWAADPAAVLLDEIVVTGARTVSPLVVTADPQAPRRPVAAADAADFLKTIPGMSSIRKGGASSDPLLRGLGGSRLAVQADGHFLYGGCGGRMDPPTAYIVPSAYDLVEVIKGPQSVKYGMGLVSGAVNFERKTEPFATAGTRLNLSATGGSFDRNDAWLDATVGSQLGYLRAIGTQAHGGDYKDGNGEKVHSAFDRHSATAIAGFTPDADTTIELSADRSRGEAAYADRSMDGSVFDRDAWGIKAERRNLAPWLTALRAEYGHSYVDHVMDNFSLRPQPGMKMLSNPDRTTDSARVAADLKLASAELTVGADWLQDDHTFRGGVDYASKPRSPDQSFDSAGVFAEGKLPLTGSEQLVAGLRHDRVDARYDTGFGNAALRNSEQRYHLTSGFIRLESKQGAWTPYVGLGLAQRAPDFWERAKQGGASLKKEGNTELDFGTLYRNGALEASVSGYLSRVENFILISSAQPGGSVGGSSGSARNVDARRAGFEADANWRFAPNWHAGATLAYAWGENRTDGKALAQTPPLEGLLTLGWENDRLALAAHVRGVARQGRAAPGQGNIVGTDLGETGGFATVGLKAAYRLNDALLLSAGVDNLFDRAYAEHLSKAGAMVTGYQQTLQVNEPGRTLWLQVQGRW</sequence>
<feature type="domain" description="TonB-dependent receptor plug" evidence="14">
    <location>
        <begin position="56"/>
        <end position="142"/>
    </location>
</feature>
<evidence type="ECO:0000256" key="1">
    <source>
        <dbReference type="ARBA" id="ARBA00004571"/>
    </source>
</evidence>